<dbReference type="EMBL" id="GBRH01201548">
    <property type="protein sequence ID" value="JAD96347.1"/>
    <property type="molecule type" value="Transcribed_RNA"/>
</dbReference>
<keyword evidence="1" id="KW-1133">Transmembrane helix</keyword>
<evidence type="ECO:0000256" key="1">
    <source>
        <dbReference type="SAM" id="Phobius"/>
    </source>
</evidence>
<evidence type="ECO:0000313" key="2">
    <source>
        <dbReference type="EMBL" id="JAD96347.1"/>
    </source>
</evidence>
<proteinExistence type="predicted"/>
<accession>A0A0A9EJW0</accession>
<keyword evidence="1" id="KW-0812">Transmembrane</keyword>
<name>A0A0A9EJW0_ARUDO</name>
<keyword evidence="1" id="KW-0472">Membrane</keyword>
<dbReference type="AlphaFoldDB" id="A0A0A9EJW0"/>
<reference evidence="2" key="1">
    <citation type="submission" date="2014-09" db="EMBL/GenBank/DDBJ databases">
        <authorList>
            <person name="Magalhaes I.L.F."/>
            <person name="Oliveira U."/>
            <person name="Santos F.R."/>
            <person name="Vidigal T.H.D.A."/>
            <person name="Brescovit A.D."/>
            <person name="Santos A.J."/>
        </authorList>
    </citation>
    <scope>NUCLEOTIDE SEQUENCE</scope>
    <source>
        <tissue evidence="2">Shoot tissue taken approximately 20 cm above the soil surface</tissue>
    </source>
</reference>
<feature type="transmembrane region" description="Helical" evidence="1">
    <location>
        <begin position="53"/>
        <end position="78"/>
    </location>
</feature>
<protein>
    <submittedName>
        <fullName evidence="2">Uncharacterized protein</fullName>
    </submittedName>
</protein>
<reference evidence="2" key="2">
    <citation type="journal article" date="2015" name="Data Brief">
        <title>Shoot transcriptome of the giant reed, Arundo donax.</title>
        <authorList>
            <person name="Barrero R.A."/>
            <person name="Guerrero F.D."/>
            <person name="Moolhuijzen P."/>
            <person name="Goolsby J.A."/>
            <person name="Tidwell J."/>
            <person name="Bellgard S.E."/>
            <person name="Bellgard M.I."/>
        </authorList>
    </citation>
    <scope>NUCLEOTIDE SEQUENCE</scope>
    <source>
        <tissue evidence="2">Shoot tissue taken approximately 20 cm above the soil surface</tissue>
    </source>
</reference>
<organism evidence="2">
    <name type="scientific">Arundo donax</name>
    <name type="common">Giant reed</name>
    <name type="synonym">Donax arundinaceus</name>
    <dbReference type="NCBI Taxonomy" id="35708"/>
    <lineage>
        <taxon>Eukaryota</taxon>
        <taxon>Viridiplantae</taxon>
        <taxon>Streptophyta</taxon>
        <taxon>Embryophyta</taxon>
        <taxon>Tracheophyta</taxon>
        <taxon>Spermatophyta</taxon>
        <taxon>Magnoliopsida</taxon>
        <taxon>Liliopsida</taxon>
        <taxon>Poales</taxon>
        <taxon>Poaceae</taxon>
        <taxon>PACMAD clade</taxon>
        <taxon>Arundinoideae</taxon>
        <taxon>Arundineae</taxon>
        <taxon>Arundo</taxon>
    </lineage>
</organism>
<sequence>MVHRENTPTLKTTGIQMLHFSITLQIQKVRLKHAYIIHHRTIDLQTDLNLHQQIIACYLAALGILLLSTLSKVCMVIGSESATDSARKRCR</sequence>